<evidence type="ECO:0000256" key="5">
    <source>
        <dbReference type="PIRSR" id="PIRSR001430-1"/>
    </source>
</evidence>
<dbReference type="EC" id="5.4.99.12" evidence="4"/>
<comment type="caution">
    <text evidence="9">The sequence shown here is derived from an EMBL/GenBank/DDBJ whole genome shotgun (WGS) entry which is preliminary data.</text>
</comment>
<keyword evidence="2 4" id="KW-0819">tRNA processing</keyword>
<feature type="domain" description="Pseudouridine synthase I TruA alpha/beta" evidence="8">
    <location>
        <begin position="157"/>
        <end position="258"/>
    </location>
</feature>
<dbReference type="SUPFAM" id="SSF55120">
    <property type="entry name" value="Pseudouridine synthase"/>
    <property type="match status" value="1"/>
</dbReference>
<evidence type="ECO:0000313" key="10">
    <source>
        <dbReference type="Proteomes" id="UP000585665"/>
    </source>
</evidence>
<feature type="active site" description="Nucleophile" evidence="4 5">
    <location>
        <position position="62"/>
    </location>
</feature>
<dbReference type="PIRSF" id="PIRSF001430">
    <property type="entry name" value="tRNA_psdUrid_synth"/>
    <property type="match status" value="1"/>
</dbReference>
<dbReference type="HAMAP" id="MF_00171">
    <property type="entry name" value="TruA"/>
    <property type="match status" value="1"/>
</dbReference>
<comment type="catalytic activity">
    <reaction evidence="4 7">
        <text>uridine(38/39/40) in tRNA = pseudouridine(38/39/40) in tRNA</text>
        <dbReference type="Rhea" id="RHEA:22376"/>
        <dbReference type="Rhea" id="RHEA-COMP:10085"/>
        <dbReference type="Rhea" id="RHEA-COMP:10087"/>
        <dbReference type="ChEBI" id="CHEBI:65314"/>
        <dbReference type="ChEBI" id="CHEBI:65315"/>
        <dbReference type="EC" id="5.4.99.12"/>
    </reaction>
</comment>
<dbReference type="Proteomes" id="UP000585665">
    <property type="component" value="Unassembled WGS sequence"/>
</dbReference>
<dbReference type="EMBL" id="JABXXR010000111">
    <property type="protein sequence ID" value="NVN41310.1"/>
    <property type="molecule type" value="Genomic_DNA"/>
</dbReference>
<evidence type="ECO:0000259" key="8">
    <source>
        <dbReference type="Pfam" id="PF01416"/>
    </source>
</evidence>
<dbReference type="InterPro" id="IPR020094">
    <property type="entry name" value="TruA/RsuA/RluB/E/F_N"/>
</dbReference>
<dbReference type="AlphaFoldDB" id="A0A850PFT9"/>
<feature type="binding site" evidence="4 6">
    <location>
        <position position="123"/>
    </location>
    <ligand>
        <name>substrate</name>
    </ligand>
</feature>
<comment type="function">
    <text evidence="4">Formation of pseudouridine at positions 38, 39 and 40 in the anticodon stem and loop of transfer RNAs.</text>
</comment>
<dbReference type="InterPro" id="IPR020095">
    <property type="entry name" value="PsdUridine_synth_TruA_C"/>
</dbReference>
<dbReference type="PANTHER" id="PTHR11142:SF0">
    <property type="entry name" value="TRNA PSEUDOURIDINE SYNTHASE-LIKE 1"/>
    <property type="match status" value="1"/>
</dbReference>
<evidence type="ECO:0000256" key="1">
    <source>
        <dbReference type="ARBA" id="ARBA00009375"/>
    </source>
</evidence>
<keyword evidence="10" id="KW-1185">Reference proteome</keyword>
<evidence type="ECO:0000256" key="6">
    <source>
        <dbReference type="PIRSR" id="PIRSR001430-2"/>
    </source>
</evidence>
<proteinExistence type="inferred from homology"/>
<dbReference type="InterPro" id="IPR020097">
    <property type="entry name" value="PsdUridine_synth_TruA_a/b_dom"/>
</dbReference>
<dbReference type="InterPro" id="IPR020103">
    <property type="entry name" value="PsdUridine_synth_cat_dom_sf"/>
</dbReference>
<comment type="subunit">
    <text evidence="4">Homodimer.</text>
</comment>
<sequence>MSDPHVQHAPCRWAVRLEYDGRDFVGWQRQITGLSVQQVLEDAATRLTGGVRVDSVTAGRTDTGVHATAQVAHLDFPAGFALRPHQIRDGLNFHMKPYPVVVLSAVPVPSDWSARFSAGRRSYLYRILNRPSRAGLDAGRVWHVKHPLDTDAMRTGAAHLLGRHDFSSFRATACQAKNPVRTLDTLEVTRTGEVIEVRTHARSFLHHQVRNMVGSLHLVGTGRWHPDRMAEALAACDRRAAGPTAPPDGLYLVGVRYDPDPFDREP</sequence>
<dbReference type="GO" id="GO:0031119">
    <property type="term" value="P:tRNA pseudouridine synthesis"/>
    <property type="evidence" value="ECO:0007669"/>
    <property type="project" value="UniProtKB-UniRule"/>
</dbReference>
<comment type="similarity">
    <text evidence="1 4 7">Belongs to the tRNA pseudouridine synthase TruA family.</text>
</comment>
<evidence type="ECO:0000256" key="4">
    <source>
        <dbReference type="HAMAP-Rule" id="MF_00171"/>
    </source>
</evidence>
<dbReference type="Gene3D" id="3.30.70.660">
    <property type="entry name" value="Pseudouridine synthase I, catalytic domain, C-terminal subdomain"/>
    <property type="match status" value="1"/>
</dbReference>
<keyword evidence="3 4" id="KW-0413">Isomerase</keyword>
<evidence type="ECO:0000256" key="3">
    <source>
        <dbReference type="ARBA" id="ARBA00023235"/>
    </source>
</evidence>
<dbReference type="PANTHER" id="PTHR11142">
    <property type="entry name" value="PSEUDOURIDYLATE SYNTHASE"/>
    <property type="match status" value="1"/>
</dbReference>
<accession>A0A850PFT9</accession>
<evidence type="ECO:0000313" key="9">
    <source>
        <dbReference type="EMBL" id="NVN41310.1"/>
    </source>
</evidence>
<comment type="caution">
    <text evidence="4">Lacks conserved residue(s) required for the propagation of feature annotation.</text>
</comment>
<dbReference type="CDD" id="cd02570">
    <property type="entry name" value="PseudoU_synth_EcTruA"/>
    <property type="match status" value="1"/>
</dbReference>
<dbReference type="InterPro" id="IPR001406">
    <property type="entry name" value="PsdUridine_synth_TruA"/>
</dbReference>
<dbReference type="Gene3D" id="3.30.70.580">
    <property type="entry name" value="Pseudouridine synthase I, catalytic domain, N-terminal subdomain"/>
    <property type="match status" value="1"/>
</dbReference>
<protein>
    <recommendedName>
        <fullName evidence="4">tRNA pseudouridine synthase A</fullName>
        <ecNumber evidence="4">5.4.99.12</ecNumber>
    </recommendedName>
    <alternativeName>
        <fullName evidence="4">tRNA pseudouridine(38-40) synthase</fullName>
    </alternativeName>
    <alternativeName>
        <fullName evidence="4">tRNA pseudouridylate synthase I</fullName>
    </alternativeName>
    <alternativeName>
        <fullName evidence="4">tRNA-uridine isomerase I</fullName>
    </alternativeName>
</protein>
<gene>
    <name evidence="4 9" type="primary">truA</name>
    <name evidence="9" type="ORF">HUK82_12160</name>
</gene>
<feature type="domain" description="Pseudouridine synthase I TruA alpha/beta" evidence="8">
    <location>
        <begin position="18"/>
        <end position="116"/>
    </location>
</feature>
<name>A0A850PFT9_9PROT</name>
<dbReference type="RefSeq" id="WP_176614217.1">
    <property type="nucleotide sequence ID" value="NZ_JABXXR010000111.1"/>
</dbReference>
<dbReference type="NCBIfam" id="TIGR00071">
    <property type="entry name" value="hisT_truA"/>
    <property type="match status" value="1"/>
</dbReference>
<organism evidence="9 10">
    <name type="scientific">Ameyamaea chiangmaiensis</name>
    <dbReference type="NCBI Taxonomy" id="442969"/>
    <lineage>
        <taxon>Bacteria</taxon>
        <taxon>Pseudomonadati</taxon>
        <taxon>Pseudomonadota</taxon>
        <taxon>Alphaproteobacteria</taxon>
        <taxon>Acetobacterales</taxon>
        <taxon>Acetobacteraceae</taxon>
        <taxon>Ameyamaea</taxon>
    </lineage>
</organism>
<reference evidence="9 10" key="1">
    <citation type="submission" date="2020-06" db="EMBL/GenBank/DDBJ databases">
        <title>Description of novel acetic acid bacteria.</title>
        <authorList>
            <person name="Sombolestani A."/>
        </authorList>
    </citation>
    <scope>NUCLEOTIDE SEQUENCE [LARGE SCALE GENOMIC DNA]</scope>
    <source>
        <strain evidence="9 10">LMG 27010</strain>
    </source>
</reference>
<dbReference type="GO" id="GO:0003723">
    <property type="term" value="F:RNA binding"/>
    <property type="evidence" value="ECO:0007669"/>
    <property type="project" value="InterPro"/>
</dbReference>
<evidence type="ECO:0000256" key="7">
    <source>
        <dbReference type="RuleBase" id="RU003792"/>
    </source>
</evidence>
<evidence type="ECO:0000256" key="2">
    <source>
        <dbReference type="ARBA" id="ARBA00022694"/>
    </source>
</evidence>
<dbReference type="Pfam" id="PF01416">
    <property type="entry name" value="PseudoU_synth_1"/>
    <property type="match status" value="2"/>
</dbReference>
<dbReference type="GO" id="GO:0160147">
    <property type="term" value="F:tRNA pseudouridine(38-40) synthase activity"/>
    <property type="evidence" value="ECO:0007669"/>
    <property type="project" value="UniProtKB-EC"/>
</dbReference>